<evidence type="ECO:0000256" key="1">
    <source>
        <dbReference type="SAM" id="Phobius"/>
    </source>
</evidence>
<dbReference type="Proteomes" id="UP000654279">
    <property type="component" value="Unassembled WGS sequence"/>
</dbReference>
<keyword evidence="1" id="KW-0472">Membrane</keyword>
<comment type="caution">
    <text evidence="2">The sequence shown here is derived from an EMBL/GenBank/DDBJ whole genome shotgun (WGS) entry which is preliminary data.</text>
</comment>
<dbReference type="EMBL" id="JACRSO010000005">
    <property type="protein sequence ID" value="MBC8529988.1"/>
    <property type="molecule type" value="Genomic_DNA"/>
</dbReference>
<accession>A0A926D1F1</accession>
<name>A0A926D1F1_9FIRM</name>
<evidence type="ECO:0000313" key="3">
    <source>
        <dbReference type="Proteomes" id="UP000654279"/>
    </source>
</evidence>
<gene>
    <name evidence="2" type="ORF">H8699_11160</name>
</gene>
<keyword evidence="1" id="KW-0812">Transmembrane</keyword>
<dbReference type="RefSeq" id="WP_249285758.1">
    <property type="nucleotide sequence ID" value="NZ_JACRSO010000005.1"/>
</dbReference>
<proteinExistence type="predicted"/>
<evidence type="ECO:0000313" key="2">
    <source>
        <dbReference type="EMBL" id="MBC8529988.1"/>
    </source>
</evidence>
<reference evidence="2" key="1">
    <citation type="submission" date="2020-08" db="EMBL/GenBank/DDBJ databases">
        <title>Genome public.</title>
        <authorList>
            <person name="Liu C."/>
            <person name="Sun Q."/>
        </authorList>
    </citation>
    <scope>NUCLEOTIDE SEQUENCE</scope>
    <source>
        <strain evidence="2">NSJ-44</strain>
    </source>
</reference>
<feature type="transmembrane region" description="Helical" evidence="1">
    <location>
        <begin position="45"/>
        <end position="70"/>
    </location>
</feature>
<dbReference type="AlphaFoldDB" id="A0A926D1F1"/>
<sequence length="84" mass="9641">MMKRARRFCVLLIFSTLGVYIGKWIWLICDYAAHPGFYEQFSAPWYAQMAPYTLMAAGLMAAGAAVYLALRLAEKRRKEREKAS</sequence>
<protein>
    <submittedName>
        <fullName evidence="2">Uncharacterized protein</fullName>
    </submittedName>
</protein>
<keyword evidence="3" id="KW-1185">Reference proteome</keyword>
<keyword evidence="1" id="KW-1133">Transmembrane helix</keyword>
<organism evidence="2 3">
    <name type="scientific">Luoshenia tenuis</name>
    <dbReference type="NCBI Taxonomy" id="2763654"/>
    <lineage>
        <taxon>Bacteria</taxon>
        <taxon>Bacillati</taxon>
        <taxon>Bacillota</taxon>
        <taxon>Clostridia</taxon>
        <taxon>Christensenellales</taxon>
        <taxon>Christensenellaceae</taxon>
        <taxon>Luoshenia</taxon>
    </lineage>
</organism>